<gene>
    <name evidence="1" type="ORF">R3P38DRAFT_2565267</name>
</gene>
<comment type="caution">
    <text evidence="1">The sequence shown here is derived from an EMBL/GenBank/DDBJ whole genome shotgun (WGS) entry which is preliminary data.</text>
</comment>
<sequence>MNFPDGVSSWVPTKDHFAYIQTIIRSGEDISDIPSLHTVIGSIQTEVAKRERELEQNRREHKILIKEHNLLSSYAQNCSTLLAPIRRLPRELLAEILGLCCCHENGSFSTNPDEELRNVCHRGLRQLAQVCTLWRRSVMGTPKLWSRISIRIKLWSRCSVSPDTLLSMLTFALNKGEQHPLHLRLIATSSYSHSALVLALLVSHASRWKNVNMMVDTGLQKTLAGLKGQLHQLQELRLNSVAIESNVFDYAPRLNKVSVEATSRINCLPKLPWGQLASVSYRGKVTTGLIDVFSCLSVASTVTNVEFFLDMLVPSSVALWTPVHSNTQSLTLCFAVEDVAIVDRVFDSLTLPSLQTFVFAPHEETVPVWAPHAFHSLARRSTFADHLTYLVIGARISDEQLLDCLALLINLQKLRVFDYATHVAITDKLLLGLKHSSGRSFVVAPRLELLYMATLLQFTDSIYFDLITSRVNGCCEGQASPFQVHIRCRPTRKRELSTELLDNIAKLEKEAKGRLIFKRRVLR</sequence>
<evidence type="ECO:0000313" key="1">
    <source>
        <dbReference type="EMBL" id="KAK6996626.1"/>
    </source>
</evidence>
<name>A0AAV9ZZK9_9AGAR</name>
<keyword evidence="2" id="KW-1185">Reference proteome</keyword>
<reference evidence="1 2" key="1">
    <citation type="journal article" date="2024" name="J Genomics">
        <title>Draft genome sequencing and assembly of Favolaschia claudopus CIRM-BRFM 2984 isolated from oak limbs.</title>
        <authorList>
            <person name="Navarro D."/>
            <person name="Drula E."/>
            <person name="Chaduli D."/>
            <person name="Cazenave R."/>
            <person name="Ahrendt S."/>
            <person name="Wang J."/>
            <person name="Lipzen A."/>
            <person name="Daum C."/>
            <person name="Barry K."/>
            <person name="Grigoriev I.V."/>
            <person name="Favel A."/>
            <person name="Rosso M.N."/>
            <person name="Martin F."/>
        </authorList>
    </citation>
    <scope>NUCLEOTIDE SEQUENCE [LARGE SCALE GENOMIC DNA]</scope>
    <source>
        <strain evidence="1 2">CIRM-BRFM 2984</strain>
    </source>
</reference>
<dbReference type="Proteomes" id="UP001362999">
    <property type="component" value="Unassembled WGS sequence"/>
</dbReference>
<accession>A0AAV9ZZK9</accession>
<dbReference type="AlphaFoldDB" id="A0AAV9ZZK9"/>
<protein>
    <recommendedName>
        <fullName evidence="3">F-box domain-containing protein</fullName>
    </recommendedName>
</protein>
<organism evidence="1 2">
    <name type="scientific">Favolaschia claudopus</name>
    <dbReference type="NCBI Taxonomy" id="2862362"/>
    <lineage>
        <taxon>Eukaryota</taxon>
        <taxon>Fungi</taxon>
        <taxon>Dikarya</taxon>
        <taxon>Basidiomycota</taxon>
        <taxon>Agaricomycotina</taxon>
        <taxon>Agaricomycetes</taxon>
        <taxon>Agaricomycetidae</taxon>
        <taxon>Agaricales</taxon>
        <taxon>Marasmiineae</taxon>
        <taxon>Mycenaceae</taxon>
        <taxon>Favolaschia</taxon>
    </lineage>
</organism>
<proteinExistence type="predicted"/>
<evidence type="ECO:0000313" key="2">
    <source>
        <dbReference type="Proteomes" id="UP001362999"/>
    </source>
</evidence>
<dbReference type="EMBL" id="JAWWNJ010000096">
    <property type="protein sequence ID" value="KAK6996626.1"/>
    <property type="molecule type" value="Genomic_DNA"/>
</dbReference>
<evidence type="ECO:0008006" key="3">
    <source>
        <dbReference type="Google" id="ProtNLM"/>
    </source>
</evidence>
<dbReference type="Gene3D" id="1.20.1280.50">
    <property type="match status" value="1"/>
</dbReference>